<sequence>MNEDPLKATRDEAFRMLGRNFVLFQHLEMALKLLTTISDLEGSNQDQLEACLEARRASLAKQSLGQLIGRYRETVFGEGDSTEPAESPATIRVQFRIQGPEYQAWKTAQLAALVNERNQLAHHLLEGFNLRTSEGIQDLKDLLEPQADRIRTEILQAKAILAIWPKAHQLFMDELTAQLDEDP</sequence>
<dbReference type="EMBL" id="CP071517">
    <property type="protein sequence ID" value="QSX74615.1"/>
    <property type="molecule type" value="Genomic_DNA"/>
</dbReference>
<organism evidence="1 2">
    <name type="scientific">Lysobacter arenosi</name>
    <dbReference type="NCBI Taxonomy" id="2795387"/>
    <lineage>
        <taxon>Bacteria</taxon>
        <taxon>Pseudomonadati</taxon>
        <taxon>Pseudomonadota</taxon>
        <taxon>Gammaproteobacteria</taxon>
        <taxon>Lysobacterales</taxon>
        <taxon>Lysobacteraceae</taxon>
        <taxon>Lysobacter</taxon>
    </lineage>
</organism>
<accession>A0ABX7R927</accession>
<protein>
    <submittedName>
        <fullName evidence="1">Uncharacterized protein</fullName>
    </submittedName>
</protein>
<gene>
    <name evidence="1" type="ORF">HIV01_015765</name>
</gene>
<evidence type="ECO:0000313" key="1">
    <source>
        <dbReference type="EMBL" id="QSX74615.1"/>
    </source>
</evidence>
<proteinExistence type="predicted"/>
<evidence type="ECO:0000313" key="2">
    <source>
        <dbReference type="Proteomes" id="UP000663400"/>
    </source>
</evidence>
<keyword evidence="2" id="KW-1185">Reference proteome</keyword>
<reference evidence="1 2" key="1">
    <citation type="submission" date="2021-02" db="EMBL/GenBank/DDBJ databases">
        <title>Lysobacter arenosi sp. nov., isolated from soil of gangwondo yeongwol, south Korea.</title>
        <authorList>
            <person name="Kim K.R."/>
            <person name="Kim K.H."/>
            <person name="Jeon C.O."/>
        </authorList>
    </citation>
    <scope>NUCLEOTIDE SEQUENCE [LARGE SCALE GENOMIC DNA]</scope>
    <source>
        <strain evidence="1 2">R7</strain>
    </source>
</reference>
<dbReference type="RefSeq" id="WP_200609027.1">
    <property type="nucleotide sequence ID" value="NZ_CP071517.1"/>
</dbReference>
<name>A0ABX7R927_9GAMM</name>
<dbReference type="Proteomes" id="UP000663400">
    <property type="component" value="Chromosome"/>
</dbReference>